<keyword evidence="3" id="KW-1185">Reference proteome</keyword>
<comment type="caution">
    <text evidence="2">The sequence shown here is derived from an EMBL/GenBank/DDBJ whole genome shotgun (WGS) entry which is preliminary data.</text>
</comment>
<gene>
    <name evidence="2" type="ORF">BDZ94DRAFT_1315577</name>
</gene>
<protein>
    <submittedName>
        <fullName evidence="2">Uncharacterized protein</fullName>
    </submittedName>
</protein>
<accession>A0A9P5XUN4</accession>
<feature type="region of interest" description="Disordered" evidence="1">
    <location>
        <begin position="173"/>
        <end position="197"/>
    </location>
</feature>
<name>A0A9P5XUN4_9AGAR</name>
<dbReference type="Proteomes" id="UP000807353">
    <property type="component" value="Unassembled WGS sequence"/>
</dbReference>
<evidence type="ECO:0000313" key="2">
    <source>
        <dbReference type="EMBL" id="KAF9456020.1"/>
    </source>
</evidence>
<dbReference type="OrthoDB" id="2803783at2759"/>
<proteinExistence type="predicted"/>
<sequence>MAPPNCTTPEQLEWLLSQKSQFSEYQKTKRLAEFWSMLDHEWFLHWPEPGVTEAEREPPGHKLHEKAVAALGKRKSQLRNWFNNRSVTKCTAPIKVQPLRTATRAPQPIEIYSHQFYKEKIQPLVKAEVEENNVQKRDQLGVIKTLTKATFEAEPADIWAAIIAQASALKTENAARKVQARNSEPDLSPQGYAKHAG</sequence>
<evidence type="ECO:0000256" key="1">
    <source>
        <dbReference type="SAM" id="MobiDB-lite"/>
    </source>
</evidence>
<dbReference type="EMBL" id="MU150474">
    <property type="protein sequence ID" value="KAF9456020.1"/>
    <property type="molecule type" value="Genomic_DNA"/>
</dbReference>
<evidence type="ECO:0000313" key="3">
    <source>
        <dbReference type="Proteomes" id="UP000807353"/>
    </source>
</evidence>
<dbReference type="AlphaFoldDB" id="A0A9P5XUN4"/>
<organism evidence="2 3">
    <name type="scientific">Collybia nuda</name>
    <dbReference type="NCBI Taxonomy" id="64659"/>
    <lineage>
        <taxon>Eukaryota</taxon>
        <taxon>Fungi</taxon>
        <taxon>Dikarya</taxon>
        <taxon>Basidiomycota</taxon>
        <taxon>Agaricomycotina</taxon>
        <taxon>Agaricomycetes</taxon>
        <taxon>Agaricomycetidae</taxon>
        <taxon>Agaricales</taxon>
        <taxon>Tricholomatineae</taxon>
        <taxon>Clitocybaceae</taxon>
        <taxon>Collybia</taxon>
    </lineage>
</organism>
<reference evidence="2" key="1">
    <citation type="submission" date="2020-11" db="EMBL/GenBank/DDBJ databases">
        <authorList>
            <consortium name="DOE Joint Genome Institute"/>
            <person name="Ahrendt S."/>
            <person name="Riley R."/>
            <person name="Andreopoulos W."/>
            <person name="Labutti K."/>
            <person name="Pangilinan J."/>
            <person name="Ruiz-Duenas F.J."/>
            <person name="Barrasa J.M."/>
            <person name="Sanchez-Garcia M."/>
            <person name="Camarero S."/>
            <person name="Miyauchi S."/>
            <person name="Serrano A."/>
            <person name="Linde D."/>
            <person name="Babiker R."/>
            <person name="Drula E."/>
            <person name="Ayuso-Fernandez I."/>
            <person name="Pacheco R."/>
            <person name="Padilla G."/>
            <person name="Ferreira P."/>
            <person name="Barriuso J."/>
            <person name="Kellner H."/>
            <person name="Castanera R."/>
            <person name="Alfaro M."/>
            <person name="Ramirez L."/>
            <person name="Pisabarro A.G."/>
            <person name="Kuo A."/>
            <person name="Tritt A."/>
            <person name="Lipzen A."/>
            <person name="He G."/>
            <person name="Yan M."/>
            <person name="Ng V."/>
            <person name="Cullen D."/>
            <person name="Martin F."/>
            <person name="Rosso M.-N."/>
            <person name="Henrissat B."/>
            <person name="Hibbett D."/>
            <person name="Martinez A.T."/>
            <person name="Grigoriev I.V."/>
        </authorList>
    </citation>
    <scope>NUCLEOTIDE SEQUENCE</scope>
    <source>
        <strain evidence="2">CBS 247.69</strain>
    </source>
</reference>